<dbReference type="Pfam" id="PF04542">
    <property type="entry name" value="Sigma70_r2"/>
    <property type="match status" value="1"/>
</dbReference>
<comment type="similarity">
    <text evidence="1">Belongs to the sigma-70 factor family. ECF subfamily.</text>
</comment>
<evidence type="ECO:0000256" key="3">
    <source>
        <dbReference type="ARBA" id="ARBA00023015"/>
    </source>
</evidence>
<dbReference type="InterPro" id="IPR013325">
    <property type="entry name" value="RNA_pol_sigma_r2"/>
</dbReference>
<keyword evidence="9" id="KW-1185">Reference proteome</keyword>
<evidence type="ECO:0000256" key="5">
    <source>
        <dbReference type="ARBA" id="ARBA00023163"/>
    </source>
</evidence>
<dbReference type="InterPro" id="IPR052704">
    <property type="entry name" value="ECF_Sigma-70_Domain"/>
</dbReference>
<dbReference type="InterPro" id="IPR013249">
    <property type="entry name" value="RNA_pol_sigma70_r4_t2"/>
</dbReference>
<dbReference type="SUPFAM" id="SSF88659">
    <property type="entry name" value="Sigma3 and sigma4 domains of RNA polymerase sigma factors"/>
    <property type="match status" value="1"/>
</dbReference>
<proteinExistence type="inferred from homology"/>
<dbReference type="PANTHER" id="PTHR30173:SF43">
    <property type="entry name" value="ECF RNA POLYMERASE SIGMA FACTOR SIGI-RELATED"/>
    <property type="match status" value="1"/>
</dbReference>
<dbReference type="NCBIfam" id="TIGR02937">
    <property type="entry name" value="sigma70-ECF"/>
    <property type="match status" value="1"/>
</dbReference>
<feature type="domain" description="RNA polymerase sigma-70 region 2" evidence="6">
    <location>
        <begin position="14"/>
        <end position="77"/>
    </location>
</feature>
<keyword evidence="5" id="KW-0804">Transcription</keyword>
<evidence type="ECO:0000259" key="7">
    <source>
        <dbReference type="Pfam" id="PF08281"/>
    </source>
</evidence>
<evidence type="ECO:0000313" key="9">
    <source>
        <dbReference type="Proteomes" id="UP000564496"/>
    </source>
</evidence>
<organism evidence="8 9">
    <name type="scientific">Nocardioides panzhihuensis</name>
    <dbReference type="NCBI Taxonomy" id="860243"/>
    <lineage>
        <taxon>Bacteria</taxon>
        <taxon>Bacillati</taxon>
        <taxon>Actinomycetota</taxon>
        <taxon>Actinomycetes</taxon>
        <taxon>Propionibacteriales</taxon>
        <taxon>Nocardioidaceae</taxon>
        <taxon>Nocardioides</taxon>
    </lineage>
</organism>
<dbReference type="InterPro" id="IPR036388">
    <property type="entry name" value="WH-like_DNA-bd_sf"/>
</dbReference>
<comment type="caution">
    <text evidence="8">The sequence shown here is derived from an EMBL/GenBank/DDBJ whole genome shotgun (WGS) entry which is preliminary data.</text>
</comment>
<dbReference type="EMBL" id="JACBZR010000001">
    <property type="protein sequence ID" value="NYI80296.1"/>
    <property type="molecule type" value="Genomic_DNA"/>
</dbReference>
<dbReference type="GO" id="GO:0006352">
    <property type="term" value="P:DNA-templated transcription initiation"/>
    <property type="evidence" value="ECO:0007669"/>
    <property type="project" value="InterPro"/>
</dbReference>
<keyword evidence="4" id="KW-0731">Sigma factor</keyword>
<gene>
    <name evidence="8" type="ORF">BJ988_004944</name>
</gene>
<dbReference type="Pfam" id="PF08281">
    <property type="entry name" value="Sigma70_r4_2"/>
    <property type="match status" value="1"/>
</dbReference>
<dbReference type="RefSeq" id="WP_179660501.1">
    <property type="nucleotide sequence ID" value="NZ_JACBZR010000001.1"/>
</dbReference>
<dbReference type="InterPro" id="IPR013324">
    <property type="entry name" value="RNA_pol_sigma_r3/r4-like"/>
</dbReference>
<evidence type="ECO:0000259" key="6">
    <source>
        <dbReference type="Pfam" id="PF04542"/>
    </source>
</evidence>
<dbReference type="PANTHER" id="PTHR30173">
    <property type="entry name" value="SIGMA 19 FACTOR"/>
    <property type="match status" value="1"/>
</dbReference>
<dbReference type="Gene3D" id="1.10.1740.10">
    <property type="match status" value="1"/>
</dbReference>
<dbReference type="GO" id="GO:0016987">
    <property type="term" value="F:sigma factor activity"/>
    <property type="evidence" value="ECO:0007669"/>
    <property type="project" value="UniProtKB-KW"/>
</dbReference>
<dbReference type="Proteomes" id="UP000564496">
    <property type="component" value="Unassembled WGS sequence"/>
</dbReference>
<evidence type="ECO:0000256" key="4">
    <source>
        <dbReference type="ARBA" id="ARBA00023082"/>
    </source>
</evidence>
<dbReference type="Gene3D" id="3.10.450.50">
    <property type="match status" value="1"/>
</dbReference>
<dbReference type="SUPFAM" id="SSF54427">
    <property type="entry name" value="NTF2-like"/>
    <property type="match status" value="1"/>
</dbReference>
<reference evidence="8 9" key="1">
    <citation type="submission" date="2020-07" db="EMBL/GenBank/DDBJ databases">
        <title>Sequencing the genomes of 1000 actinobacteria strains.</title>
        <authorList>
            <person name="Klenk H.-P."/>
        </authorList>
    </citation>
    <scope>NUCLEOTIDE SEQUENCE [LARGE SCALE GENOMIC DNA]</scope>
    <source>
        <strain evidence="8 9">DSM 26487</strain>
    </source>
</reference>
<sequence length="293" mass="31712">MTGSGPHEATAEAFEQQRERLAAVAYRMLGSRADAEDAVQEAWIRLARQDEASIDNLAGWLTTVVGRVCIDVLRSRKTRPELSYEDRLPELVVAVDGGAEPEDDAMLAESVGLALLVVLDSLTPNERLAFVLHDMFAVPFAEIGEIIGRSTDATKMLASRARRKVQGTPQPQEEPRRQRAVVDAFLAAARNGDFEGLVTLLDPNVTWRTYHPKGVLTTVGAAEVAEPVLRGARSMTSVLPVLVNGEPGFVAWGANGKLLGVAACTVVEGRIVELLTVSDRKRLDAMGLPPRPE</sequence>
<keyword evidence="3" id="KW-0805">Transcription regulation</keyword>
<evidence type="ECO:0000256" key="2">
    <source>
        <dbReference type="ARBA" id="ARBA00011344"/>
    </source>
</evidence>
<evidence type="ECO:0000313" key="8">
    <source>
        <dbReference type="EMBL" id="NYI80296.1"/>
    </source>
</evidence>
<protein>
    <submittedName>
        <fullName evidence="8">RNA polymerase sigma-70 factor (ECF subfamily)</fullName>
    </submittedName>
</protein>
<dbReference type="Gene3D" id="1.10.10.10">
    <property type="entry name" value="Winged helix-like DNA-binding domain superfamily/Winged helix DNA-binding domain"/>
    <property type="match status" value="1"/>
</dbReference>
<feature type="domain" description="RNA polymerase sigma factor 70 region 4 type 2" evidence="7">
    <location>
        <begin position="114"/>
        <end position="164"/>
    </location>
</feature>
<name>A0A7Z0DS20_9ACTN</name>
<dbReference type="InterPro" id="IPR014284">
    <property type="entry name" value="RNA_pol_sigma-70_dom"/>
</dbReference>
<evidence type="ECO:0000256" key="1">
    <source>
        <dbReference type="ARBA" id="ARBA00010641"/>
    </source>
</evidence>
<dbReference type="InterPro" id="IPR032710">
    <property type="entry name" value="NTF2-like_dom_sf"/>
</dbReference>
<comment type="subunit">
    <text evidence="2">Interacts transiently with the RNA polymerase catalytic core formed by RpoA, RpoB, RpoC and RpoZ (2 alpha, 1 beta, 1 beta' and 1 omega subunit) to form the RNA polymerase holoenzyme that can initiate transcription.</text>
</comment>
<dbReference type="AlphaFoldDB" id="A0A7Z0DS20"/>
<dbReference type="GO" id="GO:0003677">
    <property type="term" value="F:DNA binding"/>
    <property type="evidence" value="ECO:0007669"/>
    <property type="project" value="InterPro"/>
</dbReference>
<accession>A0A7Z0DS20</accession>
<dbReference type="SUPFAM" id="SSF88946">
    <property type="entry name" value="Sigma2 domain of RNA polymerase sigma factors"/>
    <property type="match status" value="1"/>
</dbReference>
<dbReference type="InterPro" id="IPR007627">
    <property type="entry name" value="RNA_pol_sigma70_r2"/>
</dbReference>